<evidence type="ECO:0000259" key="2">
    <source>
        <dbReference type="Pfam" id="PF01814"/>
    </source>
</evidence>
<dbReference type="Pfam" id="PF01814">
    <property type="entry name" value="Hemerythrin"/>
    <property type="match status" value="1"/>
</dbReference>
<dbReference type="PANTHER" id="PTHR35585:SF1">
    <property type="entry name" value="HHE DOMAIN PROTEIN (AFU_ORTHOLOGUE AFUA_4G00730)"/>
    <property type="match status" value="1"/>
</dbReference>
<dbReference type="RefSeq" id="WP_380759140.1">
    <property type="nucleotide sequence ID" value="NZ_JBHSRF010000057.1"/>
</dbReference>
<proteinExistence type="predicted"/>
<protein>
    <submittedName>
        <fullName evidence="3">Hemerythrin domain-containing protein</fullName>
    </submittedName>
</protein>
<name>A0ABW1NSK5_9ACTN</name>
<accession>A0ABW1NSK5</accession>
<dbReference type="Proteomes" id="UP001596137">
    <property type="component" value="Unassembled WGS sequence"/>
</dbReference>
<evidence type="ECO:0000256" key="1">
    <source>
        <dbReference type="SAM" id="MobiDB-lite"/>
    </source>
</evidence>
<gene>
    <name evidence="3" type="ORF">ACFP1K_28960</name>
</gene>
<evidence type="ECO:0000313" key="4">
    <source>
        <dbReference type="Proteomes" id="UP001596137"/>
    </source>
</evidence>
<sequence>MADSKTMPELLDENDVVGLLLRQHAMIRDLFAEVERATGGARAETFERLVRLLAIHETAEEEIVHPYARRTLDGGDAIVDERLREEHEAKQMLAMMEERGTDDPSFASNLEKLRTSVMEHARAEERYEFAQLVRDTSDIERRTMALGVKAAEAMAPTHPHPGVESATMNLLVGPAAAIMDRARDAIRQTMAKAKGPAGEKKSGKASKGGRGRESKP</sequence>
<feature type="domain" description="Hemerythrin-like" evidence="2">
    <location>
        <begin position="17"/>
        <end position="130"/>
    </location>
</feature>
<reference evidence="4" key="1">
    <citation type="journal article" date="2019" name="Int. J. Syst. Evol. Microbiol.">
        <title>The Global Catalogue of Microorganisms (GCM) 10K type strain sequencing project: providing services to taxonomists for standard genome sequencing and annotation.</title>
        <authorList>
            <consortium name="The Broad Institute Genomics Platform"/>
            <consortium name="The Broad Institute Genome Sequencing Center for Infectious Disease"/>
            <person name="Wu L."/>
            <person name="Ma J."/>
        </authorList>
    </citation>
    <scope>NUCLEOTIDE SEQUENCE [LARGE SCALE GENOMIC DNA]</scope>
    <source>
        <strain evidence="4">JCM 30346</strain>
    </source>
</reference>
<keyword evidence="4" id="KW-1185">Reference proteome</keyword>
<dbReference type="Gene3D" id="1.20.120.520">
    <property type="entry name" value="nmb1532 protein domain like"/>
    <property type="match status" value="1"/>
</dbReference>
<dbReference type="PANTHER" id="PTHR35585">
    <property type="entry name" value="HHE DOMAIN PROTEIN (AFU_ORTHOLOGUE AFUA_4G00730)"/>
    <property type="match status" value="1"/>
</dbReference>
<evidence type="ECO:0000313" key="3">
    <source>
        <dbReference type="EMBL" id="MFC6085227.1"/>
    </source>
</evidence>
<dbReference type="CDD" id="cd12108">
    <property type="entry name" value="Hr-like"/>
    <property type="match status" value="1"/>
</dbReference>
<dbReference type="EMBL" id="JBHSRF010000057">
    <property type="protein sequence ID" value="MFC6085227.1"/>
    <property type="molecule type" value="Genomic_DNA"/>
</dbReference>
<feature type="region of interest" description="Disordered" evidence="1">
    <location>
        <begin position="185"/>
        <end position="216"/>
    </location>
</feature>
<comment type="caution">
    <text evidence="3">The sequence shown here is derived from an EMBL/GenBank/DDBJ whole genome shotgun (WGS) entry which is preliminary data.</text>
</comment>
<dbReference type="InterPro" id="IPR012312">
    <property type="entry name" value="Hemerythrin-like"/>
</dbReference>
<organism evidence="3 4">
    <name type="scientific">Sphaerisporangium aureirubrum</name>
    <dbReference type="NCBI Taxonomy" id="1544736"/>
    <lineage>
        <taxon>Bacteria</taxon>
        <taxon>Bacillati</taxon>
        <taxon>Actinomycetota</taxon>
        <taxon>Actinomycetes</taxon>
        <taxon>Streptosporangiales</taxon>
        <taxon>Streptosporangiaceae</taxon>
        <taxon>Sphaerisporangium</taxon>
    </lineage>
</organism>